<proteinExistence type="predicted"/>
<organism evidence="2 3">
    <name type="scientific">Clostridium puniceum</name>
    <dbReference type="NCBI Taxonomy" id="29367"/>
    <lineage>
        <taxon>Bacteria</taxon>
        <taxon>Bacillati</taxon>
        <taxon>Bacillota</taxon>
        <taxon>Clostridia</taxon>
        <taxon>Eubacteriales</taxon>
        <taxon>Clostridiaceae</taxon>
        <taxon>Clostridium</taxon>
    </lineage>
</organism>
<accession>A0A1S8T6T1</accession>
<evidence type="ECO:0000313" key="2">
    <source>
        <dbReference type="EMBL" id="OOM73398.1"/>
    </source>
</evidence>
<sequence>MLKLRNVYLYLVCFVSLMMILMGVIFTVQNITDVMFPTNYYEMLPPEKTDSLSAEEQENYEQNQKRYEENRNIESKKSVAKSIAVVIVALPTFAYHWRKVEKEKNEPK</sequence>
<name>A0A1S8T6T1_9CLOT</name>
<keyword evidence="1" id="KW-1133">Transmembrane helix</keyword>
<keyword evidence="1" id="KW-0812">Transmembrane</keyword>
<comment type="caution">
    <text evidence="2">The sequence shown here is derived from an EMBL/GenBank/DDBJ whole genome shotgun (WGS) entry which is preliminary data.</text>
</comment>
<keyword evidence="1" id="KW-0472">Membrane</keyword>
<keyword evidence="3" id="KW-1185">Reference proteome</keyword>
<evidence type="ECO:0000256" key="1">
    <source>
        <dbReference type="SAM" id="Phobius"/>
    </source>
</evidence>
<dbReference type="Proteomes" id="UP000190890">
    <property type="component" value="Unassembled WGS sequence"/>
</dbReference>
<evidence type="ECO:0008006" key="4">
    <source>
        <dbReference type="Google" id="ProtNLM"/>
    </source>
</evidence>
<dbReference type="AlphaFoldDB" id="A0A1S8T6T1"/>
<dbReference type="EMBL" id="LZZM01000218">
    <property type="protein sequence ID" value="OOM73398.1"/>
    <property type="molecule type" value="Genomic_DNA"/>
</dbReference>
<gene>
    <name evidence="2" type="ORF">CLPUN_45990</name>
</gene>
<evidence type="ECO:0000313" key="3">
    <source>
        <dbReference type="Proteomes" id="UP000190890"/>
    </source>
</evidence>
<protein>
    <recommendedName>
        <fullName evidence="4">DUF5671 domain-containing protein</fullName>
    </recommendedName>
</protein>
<dbReference type="RefSeq" id="WP_077849522.1">
    <property type="nucleotide sequence ID" value="NZ_LZZM01000218.1"/>
</dbReference>
<dbReference type="OrthoDB" id="2925884at2"/>
<feature type="transmembrane region" description="Helical" evidence="1">
    <location>
        <begin position="7"/>
        <end position="28"/>
    </location>
</feature>
<reference evidence="2 3" key="1">
    <citation type="submission" date="2016-05" db="EMBL/GenBank/DDBJ databases">
        <title>Microbial solvent formation.</title>
        <authorList>
            <person name="Poehlein A."/>
            <person name="Montoya Solano J.D."/>
            <person name="Flitsch S."/>
            <person name="Krabben P."/>
            <person name="Duerre P."/>
            <person name="Daniel R."/>
        </authorList>
    </citation>
    <scope>NUCLEOTIDE SEQUENCE [LARGE SCALE GENOMIC DNA]</scope>
    <source>
        <strain evidence="2 3">DSM 2619</strain>
    </source>
</reference>